<evidence type="ECO:0000256" key="1">
    <source>
        <dbReference type="SAM" id="Phobius"/>
    </source>
</evidence>
<accession>A0AAV3XTH8</accession>
<comment type="caution">
    <text evidence="2">The sequence shown here is derived from an EMBL/GenBank/DDBJ whole genome shotgun (WGS) entry which is preliminary data.</text>
</comment>
<keyword evidence="1" id="KW-0812">Transmembrane</keyword>
<gene>
    <name evidence="2" type="ORF">MiSe_88310</name>
</gene>
<evidence type="ECO:0000313" key="2">
    <source>
        <dbReference type="EMBL" id="GET44005.1"/>
    </source>
</evidence>
<keyword evidence="1" id="KW-0472">Membrane</keyword>
<keyword evidence="1" id="KW-1133">Transmembrane helix</keyword>
<organism evidence="2 3">
    <name type="scientific">Microseira wollei NIES-4236</name>
    <dbReference type="NCBI Taxonomy" id="2530354"/>
    <lineage>
        <taxon>Bacteria</taxon>
        <taxon>Bacillati</taxon>
        <taxon>Cyanobacteriota</taxon>
        <taxon>Cyanophyceae</taxon>
        <taxon>Oscillatoriophycideae</taxon>
        <taxon>Aerosakkonematales</taxon>
        <taxon>Aerosakkonemataceae</taxon>
        <taxon>Microseira</taxon>
    </lineage>
</organism>
<evidence type="ECO:0000313" key="3">
    <source>
        <dbReference type="Proteomes" id="UP001050975"/>
    </source>
</evidence>
<feature type="transmembrane region" description="Helical" evidence="1">
    <location>
        <begin position="12"/>
        <end position="33"/>
    </location>
</feature>
<dbReference type="Proteomes" id="UP001050975">
    <property type="component" value="Unassembled WGS sequence"/>
</dbReference>
<protein>
    <submittedName>
        <fullName evidence="2">Uncharacterized protein</fullName>
    </submittedName>
</protein>
<reference evidence="2" key="1">
    <citation type="submission" date="2019-10" db="EMBL/GenBank/DDBJ databases">
        <title>Draft genome sequece of Microseira wollei NIES-4236.</title>
        <authorList>
            <person name="Yamaguchi H."/>
            <person name="Suzuki S."/>
            <person name="Kawachi M."/>
        </authorList>
    </citation>
    <scope>NUCLEOTIDE SEQUENCE</scope>
    <source>
        <strain evidence="2">NIES-4236</strain>
    </source>
</reference>
<dbReference type="AlphaFoldDB" id="A0AAV3XTH8"/>
<name>A0AAV3XTH8_9CYAN</name>
<sequence>MNNKSGSNLNSTLVTAAVLSRLVNISLILIWQASLSHHPTESRSFSLADFAAIFRMPL</sequence>
<proteinExistence type="predicted"/>
<keyword evidence="3" id="KW-1185">Reference proteome</keyword>
<dbReference type="EMBL" id="BLAY01000279">
    <property type="protein sequence ID" value="GET44005.1"/>
    <property type="molecule type" value="Genomic_DNA"/>
</dbReference>